<protein>
    <recommendedName>
        <fullName evidence="2">RBR-type E3 ubiquitin transferase</fullName>
        <ecNumber evidence="2">2.3.2.31</ecNumber>
    </recommendedName>
</protein>
<keyword evidence="8" id="KW-0862">Zinc</keyword>
<feature type="compositionally biased region" description="Polar residues" evidence="9">
    <location>
        <begin position="201"/>
        <end position="211"/>
    </location>
</feature>
<evidence type="ECO:0000256" key="6">
    <source>
        <dbReference type="ARBA" id="ARBA00022771"/>
    </source>
</evidence>
<dbReference type="InterPro" id="IPR031127">
    <property type="entry name" value="E3_UB_ligase_RBR"/>
</dbReference>
<feature type="compositionally biased region" description="Basic residues" evidence="9">
    <location>
        <begin position="221"/>
        <end position="231"/>
    </location>
</feature>
<dbReference type="PROSITE" id="PS51873">
    <property type="entry name" value="TRIAD"/>
    <property type="match status" value="1"/>
</dbReference>
<dbReference type="Pfam" id="PF26200">
    <property type="entry name" value="Rcat_RNF216"/>
    <property type="match status" value="1"/>
</dbReference>
<evidence type="ECO:0000256" key="5">
    <source>
        <dbReference type="ARBA" id="ARBA00022737"/>
    </source>
</evidence>
<evidence type="ECO:0000256" key="4">
    <source>
        <dbReference type="ARBA" id="ARBA00022723"/>
    </source>
</evidence>
<evidence type="ECO:0000313" key="12">
    <source>
        <dbReference type="Proteomes" id="UP001432027"/>
    </source>
</evidence>
<evidence type="ECO:0000259" key="10">
    <source>
        <dbReference type="PROSITE" id="PS51873"/>
    </source>
</evidence>
<evidence type="ECO:0000256" key="3">
    <source>
        <dbReference type="ARBA" id="ARBA00022679"/>
    </source>
</evidence>
<comment type="caution">
    <text evidence="11">The sequence shown here is derived from an EMBL/GenBank/DDBJ whole genome shotgun (WGS) entry which is preliminary data.</text>
</comment>
<dbReference type="AlphaFoldDB" id="A0AAV5UH71"/>
<keyword evidence="3" id="KW-0808">Transferase</keyword>
<name>A0AAV5UH71_9BILA</name>
<keyword evidence="7" id="KW-0833">Ubl conjugation pathway</keyword>
<dbReference type="SMART" id="SM00647">
    <property type="entry name" value="IBR"/>
    <property type="match status" value="2"/>
</dbReference>
<accession>A0AAV5UH71</accession>
<evidence type="ECO:0000313" key="11">
    <source>
        <dbReference type="EMBL" id="GMT05274.1"/>
    </source>
</evidence>
<feature type="domain" description="RING-type" evidence="10">
    <location>
        <begin position="433"/>
        <end position="643"/>
    </location>
</feature>
<dbReference type="PANTHER" id="PTHR11685">
    <property type="entry name" value="RBR FAMILY RING FINGER AND IBR DOMAIN-CONTAINING"/>
    <property type="match status" value="1"/>
</dbReference>
<evidence type="ECO:0000256" key="8">
    <source>
        <dbReference type="ARBA" id="ARBA00022833"/>
    </source>
</evidence>
<keyword evidence="5" id="KW-0677">Repeat</keyword>
<dbReference type="SUPFAM" id="SSF57850">
    <property type="entry name" value="RING/U-box"/>
    <property type="match status" value="3"/>
</dbReference>
<comment type="catalytic activity">
    <reaction evidence="1">
        <text>[E2 ubiquitin-conjugating enzyme]-S-ubiquitinyl-L-cysteine + [acceptor protein]-L-lysine = [E2 ubiquitin-conjugating enzyme]-L-cysteine + [acceptor protein]-N(6)-ubiquitinyl-L-lysine.</text>
        <dbReference type="EC" id="2.3.2.31"/>
    </reaction>
</comment>
<dbReference type="Gene3D" id="3.30.40.10">
    <property type="entry name" value="Zinc/RING finger domain, C3HC4 (zinc finger)"/>
    <property type="match status" value="1"/>
</dbReference>
<gene>
    <name evidence="11" type="ORF">PENTCL1PPCAC_27448</name>
</gene>
<sequence>MREDKHRRKHRQRVTRTGGDLISKEAIDFDGCEVFQIYGMHPRDWKARNQDSAALFRPDPFGVNDYFVDYSLNKKKRWNINEEIKDRIEEVQDQRFNLRVSASTHSIDRSNTSFTSQYHVSNREKLPCLEYHSVSRDGKTVVHKESEKGRARLRNFTHDPQPPRKTGKGRRRMSYWERYDWNDRAMAPDEKAEHQKLHIHYTTQKLSSKASLHNKETKDSRRSHKRSHSKERRVYITDPKHFSAIEIPEVDEVDDVIDVIIEEESFSVPTVVEDLSALVVRKEKKRRAMGKREPLRRFVDEFLKTSFFFPTPATSGYGSEDDFEDDEASIPSTSSSVSAPLVTLPNEMFTRLSLSSLPHLHPSSRLACFPPAWEIHHRDTLHVLGKYLLTCVVARQFGDEIRLAIVDDCASTHPSHPRLPPSEEIPPNIDSVHGDYCDICYGEMDITSDDRLCHPFSLSCSHLFCAGCWLSHISESIHSQRLPAACLHPACPCTVSISAAKGLLSSSSVDLYERTTIEAMMASERLVTCPECKRLHYSKGSLHISCVCGASLCSHCSSVDHSPLGCDVFDQYNTYMRRNGFTSVYSTSSEAPIIRNLCKCPKCNALMQRSEGCNHMTCACGMEFCYCCGNKWTSNHYSCSKEEFTKITMVDVFTARQSPLLVPSLLTLAIEARTVLIDRRKELKKRLLPLPFLERKAIERTFVQLSLIVELCFLSMRRSRRARKLAERVRFWLDDFFNTSDKNISSKARNLKELRDTLIV</sequence>
<dbReference type="CDD" id="cd22584">
    <property type="entry name" value="Rcat_RBR_unk"/>
    <property type="match status" value="1"/>
</dbReference>
<evidence type="ECO:0000256" key="7">
    <source>
        <dbReference type="ARBA" id="ARBA00022786"/>
    </source>
</evidence>
<dbReference type="GO" id="GO:0008270">
    <property type="term" value="F:zinc ion binding"/>
    <property type="evidence" value="ECO:0007669"/>
    <property type="project" value="UniProtKB-KW"/>
</dbReference>
<dbReference type="GO" id="GO:0016567">
    <property type="term" value="P:protein ubiquitination"/>
    <property type="evidence" value="ECO:0007669"/>
    <property type="project" value="InterPro"/>
</dbReference>
<keyword evidence="6" id="KW-0863">Zinc-finger</keyword>
<dbReference type="GO" id="GO:0061630">
    <property type="term" value="F:ubiquitin protein ligase activity"/>
    <property type="evidence" value="ECO:0007669"/>
    <property type="project" value="UniProtKB-EC"/>
</dbReference>
<proteinExistence type="predicted"/>
<dbReference type="InterPro" id="IPR044066">
    <property type="entry name" value="TRIAD_supradom"/>
</dbReference>
<evidence type="ECO:0000256" key="2">
    <source>
        <dbReference type="ARBA" id="ARBA00012251"/>
    </source>
</evidence>
<dbReference type="Gene3D" id="1.20.120.1750">
    <property type="match status" value="1"/>
</dbReference>
<reference evidence="11" key="1">
    <citation type="submission" date="2023-10" db="EMBL/GenBank/DDBJ databases">
        <title>Genome assembly of Pristionchus species.</title>
        <authorList>
            <person name="Yoshida K."/>
            <person name="Sommer R.J."/>
        </authorList>
    </citation>
    <scope>NUCLEOTIDE SEQUENCE</scope>
    <source>
        <strain evidence="11">RS0144</strain>
    </source>
</reference>
<feature type="region of interest" description="Disordered" evidence="9">
    <location>
        <begin position="201"/>
        <end position="234"/>
    </location>
</feature>
<organism evidence="11 12">
    <name type="scientific">Pristionchus entomophagus</name>
    <dbReference type="NCBI Taxonomy" id="358040"/>
    <lineage>
        <taxon>Eukaryota</taxon>
        <taxon>Metazoa</taxon>
        <taxon>Ecdysozoa</taxon>
        <taxon>Nematoda</taxon>
        <taxon>Chromadorea</taxon>
        <taxon>Rhabditida</taxon>
        <taxon>Rhabditina</taxon>
        <taxon>Diplogasteromorpha</taxon>
        <taxon>Diplogasteroidea</taxon>
        <taxon>Neodiplogasteridae</taxon>
        <taxon>Pristionchus</taxon>
    </lineage>
</organism>
<dbReference type="Proteomes" id="UP001432027">
    <property type="component" value="Unassembled WGS sequence"/>
</dbReference>
<keyword evidence="12" id="KW-1185">Reference proteome</keyword>
<feature type="region of interest" description="Disordered" evidence="9">
    <location>
        <begin position="315"/>
        <end position="336"/>
    </location>
</feature>
<feature type="compositionally biased region" description="Acidic residues" evidence="9">
    <location>
        <begin position="319"/>
        <end position="328"/>
    </location>
</feature>
<dbReference type="EC" id="2.3.2.31" evidence="2"/>
<evidence type="ECO:0000256" key="9">
    <source>
        <dbReference type="SAM" id="MobiDB-lite"/>
    </source>
</evidence>
<dbReference type="InterPro" id="IPR002867">
    <property type="entry name" value="IBR_dom"/>
</dbReference>
<keyword evidence="4" id="KW-0479">Metal-binding</keyword>
<dbReference type="InterPro" id="IPR013083">
    <property type="entry name" value="Znf_RING/FYVE/PHD"/>
</dbReference>
<dbReference type="EMBL" id="BTSX01000006">
    <property type="protein sequence ID" value="GMT05274.1"/>
    <property type="molecule type" value="Genomic_DNA"/>
</dbReference>
<evidence type="ECO:0000256" key="1">
    <source>
        <dbReference type="ARBA" id="ARBA00001798"/>
    </source>
</evidence>